<dbReference type="Proteomes" id="UP000002407">
    <property type="component" value="Chromosome"/>
</dbReference>
<keyword evidence="3" id="KW-1185">Reference proteome</keyword>
<feature type="domain" description="HTH cro/C1-type" evidence="1">
    <location>
        <begin position="7"/>
        <end position="48"/>
    </location>
</feature>
<dbReference type="OrthoDB" id="5358305at2"/>
<proteinExistence type="predicted"/>
<dbReference type="KEGG" id="cha:CHAB381_1580"/>
<sequence>MNKQEFQALLKKAGINKKELSEISGIPYPTVNAWGSRTPYPPYIDFLLKNYIKSKIYEDIKDRILEIEKISK</sequence>
<dbReference type="HOGENOM" id="CLU_191405_1_1_7"/>
<protein>
    <recommendedName>
        <fullName evidence="1">HTH cro/C1-type domain-containing protein</fullName>
    </recommendedName>
</protein>
<dbReference type="EMBL" id="CP000776">
    <property type="protein sequence ID" value="ABS51466.1"/>
    <property type="molecule type" value="Genomic_DNA"/>
</dbReference>
<dbReference type="InterPro" id="IPR001387">
    <property type="entry name" value="Cro/C1-type_HTH"/>
</dbReference>
<name>A7I3L9_CAMHC</name>
<dbReference type="AlphaFoldDB" id="A7I3L9"/>
<dbReference type="RefSeq" id="WP_012109415.1">
    <property type="nucleotide sequence ID" value="NC_009714.1"/>
</dbReference>
<reference evidence="3" key="1">
    <citation type="submission" date="2007-07" db="EMBL/GenBank/DDBJ databases">
        <title>Complete genome sequence of Campylobacter hominis ATCC BAA-381, a commensal isolated from the human gastrointestinal tract.</title>
        <authorList>
            <person name="Fouts D.E."/>
            <person name="Mongodin E.F."/>
            <person name="Puiu D."/>
            <person name="Sebastian Y."/>
            <person name="Miller W.G."/>
            <person name="Mandrell R.E."/>
            <person name="Nelson K.E."/>
        </authorList>
    </citation>
    <scope>NUCLEOTIDE SEQUENCE [LARGE SCALE GENOMIC DNA]</scope>
    <source>
        <strain evidence="3">ATCC BAA-381 / LMG 19568 / NCTC 13146 / CH001A</strain>
    </source>
</reference>
<dbReference type="Pfam" id="PF13443">
    <property type="entry name" value="HTH_26"/>
    <property type="match status" value="1"/>
</dbReference>
<gene>
    <name evidence="2" type="ordered locus">CHAB381_1580</name>
</gene>
<accession>A7I3L9</accession>
<organism evidence="2 3">
    <name type="scientific">Campylobacter hominis (strain ATCC BAA-381 / DSM 21671 / CCUG 45161 / LMG 19568 / NCTC 13146 / CH001A)</name>
    <dbReference type="NCBI Taxonomy" id="360107"/>
    <lineage>
        <taxon>Bacteria</taxon>
        <taxon>Pseudomonadati</taxon>
        <taxon>Campylobacterota</taxon>
        <taxon>Epsilonproteobacteria</taxon>
        <taxon>Campylobacterales</taxon>
        <taxon>Campylobacteraceae</taxon>
        <taxon>Campylobacter</taxon>
    </lineage>
</organism>
<evidence type="ECO:0000259" key="1">
    <source>
        <dbReference type="Pfam" id="PF13443"/>
    </source>
</evidence>
<evidence type="ECO:0000313" key="2">
    <source>
        <dbReference type="EMBL" id="ABS51466.1"/>
    </source>
</evidence>
<evidence type="ECO:0000313" key="3">
    <source>
        <dbReference type="Proteomes" id="UP000002407"/>
    </source>
</evidence>